<name>A0A1M7F2I5_9FIRM</name>
<keyword evidence="3" id="KW-1185">Reference proteome</keyword>
<dbReference type="EMBL" id="FRCP01000005">
    <property type="protein sequence ID" value="SHL98265.1"/>
    <property type="molecule type" value="Genomic_DNA"/>
</dbReference>
<evidence type="ECO:0000313" key="3">
    <source>
        <dbReference type="Proteomes" id="UP000184038"/>
    </source>
</evidence>
<dbReference type="AlphaFoldDB" id="A0A1M7F2I5"/>
<evidence type="ECO:0000259" key="1">
    <source>
        <dbReference type="Pfam" id="PF00144"/>
    </source>
</evidence>
<sequence length="383" mass="43888">MEVVKGKVDCSPNEALYQEERLEVVNQCFERLIQEHKLLSGSYCLARDNKVFANNALGKLTYIEGDERAFQPDSIYGIYSVTKMFTAVAILQLVENGRIRLDQPVGEIIQEFQTPPFQQIQVIHLLTHTSGLYSDDGAKEDKHHESVEDIMCSDNWLHTLLSKGVSNAPGKEWTYCSLGYNVLGEIITRTSGDFCHDYITENILKPCEMHDTHWEYSSTYKERYNIRFDWAKEWIDRADSRNQQTPEKLIPRTWNGLLSTSGDLMKFGTMLLNNGKYKGRHILGRKAVESYRRIHTSSEVLTYCWGANGVYKSFGAGCDIFSESDVSQLITPGTFSHEGWGTCCLAIDYKERFVVVWSSQFKGYEWYPEPLRNIASVIWSGLE</sequence>
<dbReference type="SUPFAM" id="SSF56601">
    <property type="entry name" value="beta-lactamase/transpeptidase-like"/>
    <property type="match status" value="1"/>
</dbReference>
<organism evidence="2 3">
    <name type="scientific">Anaerosporobacter mobilis DSM 15930</name>
    <dbReference type="NCBI Taxonomy" id="1120996"/>
    <lineage>
        <taxon>Bacteria</taxon>
        <taxon>Bacillati</taxon>
        <taxon>Bacillota</taxon>
        <taxon>Clostridia</taxon>
        <taxon>Lachnospirales</taxon>
        <taxon>Lachnospiraceae</taxon>
        <taxon>Anaerosporobacter</taxon>
    </lineage>
</organism>
<protein>
    <submittedName>
        <fullName evidence="2">CubicO group peptidase, beta-lactamase class C family</fullName>
    </submittedName>
</protein>
<accession>A0A1M7F2I5</accession>
<dbReference type="InterPro" id="IPR001466">
    <property type="entry name" value="Beta-lactam-related"/>
</dbReference>
<dbReference type="STRING" id="1120996.SAMN02746066_00364"/>
<dbReference type="InterPro" id="IPR050789">
    <property type="entry name" value="Diverse_Enzym_Activities"/>
</dbReference>
<dbReference type="OrthoDB" id="9797709at2"/>
<reference evidence="2 3" key="1">
    <citation type="submission" date="2016-11" db="EMBL/GenBank/DDBJ databases">
        <authorList>
            <person name="Jaros S."/>
            <person name="Januszkiewicz K."/>
            <person name="Wedrychowicz H."/>
        </authorList>
    </citation>
    <scope>NUCLEOTIDE SEQUENCE [LARGE SCALE GENOMIC DNA]</scope>
    <source>
        <strain evidence="2 3">DSM 15930</strain>
    </source>
</reference>
<gene>
    <name evidence="2" type="ORF">SAMN02746066_00364</name>
</gene>
<dbReference type="InterPro" id="IPR012338">
    <property type="entry name" value="Beta-lactam/transpept-like"/>
</dbReference>
<feature type="domain" description="Beta-lactamase-related" evidence="1">
    <location>
        <begin position="25"/>
        <end position="362"/>
    </location>
</feature>
<evidence type="ECO:0000313" key="2">
    <source>
        <dbReference type="EMBL" id="SHL98265.1"/>
    </source>
</evidence>
<proteinExistence type="predicted"/>
<dbReference type="Gene3D" id="3.40.710.10">
    <property type="entry name" value="DD-peptidase/beta-lactamase superfamily"/>
    <property type="match status" value="1"/>
</dbReference>
<dbReference type="RefSeq" id="WP_073282141.1">
    <property type="nucleotide sequence ID" value="NZ_FRCP01000005.1"/>
</dbReference>
<dbReference type="Proteomes" id="UP000184038">
    <property type="component" value="Unassembled WGS sequence"/>
</dbReference>
<dbReference type="PANTHER" id="PTHR43283">
    <property type="entry name" value="BETA-LACTAMASE-RELATED"/>
    <property type="match status" value="1"/>
</dbReference>
<dbReference type="Pfam" id="PF00144">
    <property type="entry name" value="Beta-lactamase"/>
    <property type="match status" value="1"/>
</dbReference>